<keyword evidence="4" id="KW-1015">Disulfide bond</keyword>
<keyword evidence="11" id="KW-1185">Reference proteome</keyword>
<dbReference type="GO" id="GO:0046872">
    <property type="term" value="F:metal ion binding"/>
    <property type="evidence" value="ECO:0007669"/>
    <property type="project" value="UniProtKB-KW"/>
</dbReference>
<dbReference type="RefSeq" id="XP_069232315.1">
    <property type="nucleotide sequence ID" value="XM_069370649.1"/>
</dbReference>
<keyword evidence="3" id="KW-0186">Copper</keyword>
<dbReference type="InterPro" id="IPR004302">
    <property type="entry name" value="Cellulose/chitin-bd_N"/>
</dbReference>
<evidence type="ECO:0000256" key="7">
    <source>
        <dbReference type="SAM" id="MobiDB-lite"/>
    </source>
</evidence>
<reference evidence="10 11" key="1">
    <citation type="journal article" date="2020" name="Microbiol. Resour. Announc.">
        <title>Draft Genome Sequence of a Cladosporium Species Isolated from the Mesophotic Ascidian Didemnum maculosum.</title>
        <authorList>
            <person name="Gioti A."/>
            <person name="Siaperas R."/>
            <person name="Nikolaivits E."/>
            <person name="Le Goff G."/>
            <person name="Ouazzani J."/>
            <person name="Kotoulas G."/>
            <person name="Topakas E."/>
        </authorList>
    </citation>
    <scope>NUCLEOTIDE SEQUENCE [LARGE SCALE GENOMIC DNA]</scope>
    <source>
        <strain evidence="10 11">TM138-S3</strain>
    </source>
</reference>
<feature type="compositionally biased region" description="Basic residues" evidence="7">
    <location>
        <begin position="270"/>
        <end position="285"/>
    </location>
</feature>
<dbReference type="PANTHER" id="PTHR36575">
    <property type="entry name" value="BINDING PROTEIN, PUTATIVE (AFU_ORTHOLOGUE AFUA_1G14430)-RELATED"/>
    <property type="match status" value="1"/>
</dbReference>
<dbReference type="PANTHER" id="PTHR36575:SF2">
    <property type="entry name" value="CHITIN-BINDING TYPE-4 DOMAIN-CONTAINING PROTEIN-RELATED"/>
    <property type="match status" value="1"/>
</dbReference>
<dbReference type="InterPro" id="IPR052282">
    <property type="entry name" value="Starch-active_LPMO"/>
</dbReference>
<gene>
    <name evidence="10" type="ORF">WHR41_02043</name>
</gene>
<dbReference type="Proteomes" id="UP000803884">
    <property type="component" value="Unassembled WGS sequence"/>
</dbReference>
<sequence>MKNTGSNILASASMLALASAHGFITSPSPRMPGDAMAAACGQQMYYNQQGDNYGNVQGELQVAQDDYDAAACDVWLCKGYKYADNKDNVQQWTVGQDVPISVDIRAPHTGVANVSVVSTSSGQVIGEALKSWDVYASNSATIPDDQKEFSVTIPDVGSDCSSPGDCVLQWFWDAADINQTYESCIDFTVGGGSGSGSSGSGSSSGNSSSAPASSAAAPAQTKVQAVSSVASSAPAATSAAASGSEEADPTCSVVYVTASAAAAAEETAPARRHRRSARGFGRRHH</sequence>
<evidence type="ECO:0000256" key="2">
    <source>
        <dbReference type="ARBA" id="ARBA00022723"/>
    </source>
</evidence>
<accession>A0AB34L0U2</accession>
<evidence type="ECO:0000313" key="11">
    <source>
        <dbReference type="Proteomes" id="UP000803884"/>
    </source>
</evidence>
<evidence type="ECO:0000256" key="5">
    <source>
        <dbReference type="ARBA" id="ARBA00023180"/>
    </source>
</evidence>
<evidence type="ECO:0000259" key="9">
    <source>
        <dbReference type="Pfam" id="PF03067"/>
    </source>
</evidence>
<feature type="compositionally biased region" description="Low complexity" evidence="7">
    <location>
        <begin position="200"/>
        <end position="216"/>
    </location>
</feature>
<dbReference type="Pfam" id="PF03067">
    <property type="entry name" value="LPMO_10"/>
    <property type="match status" value="1"/>
</dbReference>
<keyword evidence="5" id="KW-0325">Glycoprotein</keyword>
<keyword evidence="8" id="KW-0732">Signal</keyword>
<name>A0AB34L0U2_9PEZI</name>
<organism evidence="10 11">
    <name type="scientific">Cladosporium halotolerans</name>
    <dbReference type="NCBI Taxonomy" id="1052096"/>
    <lineage>
        <taxon>Eukaryota</taxon>
        <taxon>Fungi</taxon>
        <taxon>Dikarya</taxon>
        <taxon>Ascomycota</taxon>
        <taxon>Pezizomycotina</taxon>
        <taxon>Dothideomycetes</taxon>
        <taxon>Dothideomycetidae</taxon>
        <taxon>Cladosporiales</taxon>
        <taxon>Cladosporiaceae</taxon>
        <taxon>Cladosporium</taxon>
    </lineage>
</organism>
<feature type="domain" description="Chitin-binding type-4" evidence="9">
    <location>
        <begin position="21"/>
        <end position="187"/>
    </location>
</feature>
<evidence type="ECO:0000256" key="3">
    <source>
        <dbReference type="ARBA" id="ARBA00023008"/>
    </source>
</evidence>
<evidence type="ECO:0000256" key="6">
    <source>
        <dbReference type="ARBA" id="ARBA00034311"/>
    </source>
</evidence>
<dbReference type="GeneID" id="96003487"/>
<feature type="chain" id="PRO_5044217597" description="Chitin-binding type-4 domain-containing protein" evidence="8">
    <location>
        <begin position="21"/>
        <end position="285"/>
    </location>
</feature>
<evidence type="ECO:0000256" key="4">
    <source>
        <dbReference type="ARBA" id="ARBA00023157"/>
    </source>
</evidence>
<proteinExistence type="inferred from homology"/>
<feature type="region of interest" description="Disordered" evidence="7">
    <location>
        <begin position="262"/>
        <end position="285"/>
    </location>
</feature>
<evidence type="ECO:0000256" key="1">
    <source>
        <dbReference type="ARBA" id="ARBA00001973"/>
    </source>
</evidence>
<dbReference type="EMBL" id="JAAQHG020000005">
    <property type="protein sequence ID" value="KAL1589210.1"/>
    <property type="molecule type" value="Genomic_DNA"/>
</dbReference>
<feature type="region of interest" description="Disordered" evidence="7">
    <location>
        <begin position="195"/>
        <end position="216"/>
    </location>
</feature>
<comment type="similarity">
    <text evidence="6">Belongs to the polysaccharide monooxygenase AA13 family.</text>
</comment>
<protein>
    <recommendedName>
        <fullName evidence="9">Chitin-binding type-4 domain-containing protein</fullName>
    </recommendedName>
</protein>
<keyword evidence="2" id="KW-0479">Metal-binding</keyword>
<comment type="caution">
    <text evidence="10">The sequence shown here is derived from an EMBL/GenBank/DDBJ whole genome shotgun (WGS) entry which is preliminary data.</text>
</comment>
<dbReference type="AlphaFoldDB" id="A0AB34L0U2"/>
<evidence type="ECO:0000313" key="10">
    <source>
        <dbReference type="EMBL" id="KAL1589210.1"/>
    </source>
</evidence>
<dbReference type="Gene3D" id="2.70.50.70">
    <property type="match status" value="1"/>
</dbReference>
<feature type="signal peptide" evidence="8">
    <location>
        <begin position="1"/>
        <end position="20"/>
    </location>
</feature>
<evidence type="ECO:0000256" key="8">
    <source>
        <dbReference type="SAM" id="SignalP"/>
    </source>
</evidence>
<comment type="cofactor">
    <cofactor evidence="1">
        <name>Cu(2+)</name>
        <dbReference type="ChEBI" id="CHEBI:29036"/>
    </cofactor>
</comment>